<keyword evidence="1" id="KW-0813">Transport</keyword>
<name>A0A813YPW8_9BILA</name>
<evidence type="ECO:0000313" key="4">
    <source>
        <dbReference type="EMBL" id="CAF3661039.1"/>
    </source>
</evidence>
<dbReference type="EMBL" id="CAJNOT010000192">
    <property type="protein sequence ID" value="CAF0887310.1"/>
    <property type="molecule type" value="Genomic_DNA"/>
</dbReference>
<feature type="domain" description="Tim10-like" evidence="2">
    <location>
        <begin position="19"/>
        <end position="79"/>
    </location>
</feature>
<dbReference type="InterPro" id="IPR035427">
    <property type="entry name" value="Tim10-like_dom_sf"/>
</dbReference>
<dbReference type="EMBL" id="CAJOBD010000397">
    <property type="protein sequence ID" value="CAF3661039.1"/>
    <property type="molecule type" value="Genomic_DNA"/>
</dbReference>
<keyword evidence="1" id="KW-0472">Membrane</keyword>
<dbReference type="Pfam" id="PF02953">
    <property type="entry name" value="zf-Tim10_DDP"/>
    <property type="match status" value="1"/>
</dbReference>
<keyword evidence="1" id="KW-0653">Protein transport</keyword>
<comment type="function">
    <text evidence="1">Mitochondrial intermembrane chaperone that participates in the import and insertion of some multi-pass transmembrane proteins into the mitochondrial inner membrane. Also required for the transfer of beta-barrel precursors from the TOM complex to the sorting and assembly machinery (SAM complex) of the outer membrane. Acts as a chaperone-like protein that protects the hydrophobic precursors from aggregation and guide them through the mitochondrial intermembrane space.</text>
</comment>
<dbReference type="SUPFAM" id="SSF144122">
    <property type="entry name" value="Tim10-like"/>
    <property type="match status" value="1"/>
</dbReference>
<dbReference type="Proteomes" id="UP000663836">
    <property type="component" value="Unassembled WGS sequence"/>
</dbReference>
<gene>
    <name evidence="4" type="ORF">JBS370_LOCUS6911</name>
    <name evidence="3" type="ORF">ZHD862_LOCUS6701</name>
</gene>
<keyword evidence="1" id="KW-0496">Mitochondrion</keyword>
<dbReference type="Proteomes" id="UP000663864">
    <property type="component" value="Unassembled WGS sequence"/>
</dbReference>
<comment type="domain">
    <text evidence="1">The twin CX3C motif contains 4 conserved Cys residues that form 2 disulfide bonds in the mitochondrial intermembrane space.</text>
</comment>
<evidence type="ECO:0000256" key="1">
    <source>
        <dbReference type="RuleBase" id="RU367043"/>
    </source>
</evidence>
<proteinExistence type="inferred from homology"/>
<keyword evidence="1" id="KW-0143">Chaperone</keyword>
<reference evidence="3" key="1">
    <citation type="submission" date="2021-02" db="EMBL/GenBank/DDBJ databases">
        <authorList>
            <person name="Nowell W R."/>
        </authorList>
    </citation>
    <scope>NUCLEOTIDE SEQUENCE</scope>
</reference>
<keyword evidence="1" id="KW-0811">Translocation</keyword>
<comment type="subunit">
    <text evidence="1">Heterohexamer.</text>
</comment>
<evidence type="ECO:0000313" key="5">
    <source>
        <dbReference type="Proteomes" id="UP000663864"/>
    </source>
</evidence>
<dbReference type="GO" id="GO:0015031">
    <property type="term" value="P:protein transport"/>
    <property type="evidence" value="ECO:0007669"/>
    <property type="project" value="UniProtKB-KW"/>
</dbReference>
<dbReference type="InterPro" id="IPR004217">
    <property type="entry name" value="Tim10-like"/>
</dbReference>
<keyword evidence="1" id="KW-1015">Disulfide bond</keyword>
<accession>A0A813YPW8</accession>
<keyword evidence="1" id="KW-0999">Mitochondrion inner membrane</keyword>
<protein>
    <recommendedName>
        <fullName evidence="1">Mitochondrial import inner membrane translocase subunit</fullName>
    </recommendedName>
</protein>
<comment type="similarity">
    <text evidence="1">Belongs to the small Tim family.</text>
</comment>
<dbReference type="Gene3D" id="1.10.287.810">
    <property type="entry name" value="Mitochondrial import inner membrane translocase subunit tim13 like domains"/>
    <property type="match status" value="1"/>
</dbReference>
<comment type="caution">
    <text evidence="3">The sequence shown here is derived from an EMBL/GenBank/DDBJ whole genome shotgun (WGS) entry which is preliminary data.</text>
</comment>
<organism evidence="3 5">
    <name type="scientific">Rotaria sordida</name>
    <dbReference type="NCBI Taxonomy" id="392033"/>
    <lineage>
        <taxon>Eukaryota</taxon>
        <taxon>Metazoa</taxon>
        <taxon>Spiralia</taxon>
        <taxon>Gnathifera</taxon>
        <taxon>Rotifera</taxon>
        <taxon>Eurotatoria</taxon>
        <taxon>Bdelloidea</taxon>
        <taxon>Philodinida</taxon>
        <taxon>Philodinidae</taxon>
        <taxon>Rotaria</taxon>
    </lineage>
</organism>
<evidence type="ECO:0000313" key="3">
    <source>
        <dbReference type="EMBL" id="CAF0887310.1"/>
    </source>
</evidence>
<dbReference type="GO" id="GO:0005743">
    <property type="term" value="C:mitochondrial inner membrane"/>
    <property type="evidence" value="ECO:0007669"/>
    <property type="project" value="UniProtKB-SubCell"/>
</dbReference>
<comment type="subcellular location">
    <subcellularLocation>
        <location evidence="1">Mitochondrion inner membrane</location>
        <topology evidence="1">Peripheral membrane protein</topology>
        <orientation evidence="1">Intermembrane side</orientation>
    </subcellularLocation>
</comment>
<evidence type="ECO:0000259" key="2">
    <source>
        <dbReference type="Pfam" id="PF02953"/>
    </source>
</evidence>
<dbReference type="AlphaFoldDB" id="A0A813YPW8"/>
<sequence>MDHVGNSSQDIADAQLASFIKQENQKQHFRSVVHTLTEKCWDLCSPNISSRLDDRSERCLAGCVERFLDSSHYIMNKISQEDAVARTRINANEFSSLTDFSLGAPDIGLDTPEFFTAYNSSFSSS</sequence>